<gene>
    <name evidence="2" type="ORF">F5878DRAFT_695566</name>
</gene>
<feature type="region of interest" description="Disordered" evidence="1">
    <location>
        <begin position="1"/>
        <end position="33"/>
    </location>
</feature>
<dbReference type="AlphaFoldDB" id="A0AA38P1W6"/>
<evidence type="ECO:0000313" key="3">
    <source>
        <dbReference type="Proteomes" id="UP001163846"/>
    </source>
</evidence>
<dbReference type="EMBL" id="MU806504">
    <property type="protein sequence ID" value="KAJ3834640.1"/>
    <property type="molecule type" value="Genomic_DNA"/>
</dbReference>
<proteinExistence type="predicted"/>
<protein>
    <submittedName>
        <fullName evidence="2">Uncharacterized protein</fullName>
    </submittedName>
</protein>
<keyword evidence="3" id="KW-1185">Reference proteome</keyword>
<evidence type="ECO:0000313" key="2">
    <source>
        <dbReference type="EMBL" id="KAJ3834640.1"/>
    </source>
</evidence>
<accession>A0AA38P1W6</accession>
<comment type="caution">
    <text evidence="2">The sequence shown here is derived from an EMBL/GenBank/DDBJ whole genome shotgun (WGS) entry which is preliminary data.</text>
</comment>
<sequence>MNDWWGGEDGYRDSEEEMEERRKRSKKPKAKPPLSIPSAYIVLQTFTEAGVPLSVIQFIPGPLPKGIAPAIRRRSFGDSRPEDEDEYDHMDGLVIPSGLLESQASSGTAAKAHSSDIQNDVVSIPALPSPAPSHTLTLPYSLSSASILQAWFVTGNLGGIPNGATYASGSEDDTICFGLWQGQNGDASQGSREGPGPRDYLRNGDREETVCHTKFNHCHLRLLETCVHVARNIEEVIEYLGLKGSRLVYGEPVSEVFKRRTPWFAECSSHRFINHVEAFAEGKMVVDPADTKRGVRQEVACFFNHITGVLVNPSQNLTPGRCSYFLSLTYPDIMLALPAIEDLSAGVDALEVRVDLLRSKEEVDPQG</sequence>
<evidence type="ECO:0000256" key="1">
    <source>
        <dbReference type="SAM" id="MobiDB-lite"/>
    </source>
</evidence>
<feature type="region of interest" description="Disordered" evidence="1">
    <location>
        <begin position="184"/>
        <end position="203"/>
    </location>
</feature>
<dbReference type="Proteomes" id="UP001163846">
    <property type="component" value="Unassembled WGS sequence"/>
</dbReference>
<organism evidence="2 3">
    <name type="scientific">Lentinula raphanica</name>
    <dbReference type="NCBI Taxonomy" id="153919"/>
    <lineage>
        <taxon>Eukaryota</taxon>
        <taxon>Fungi</taxon>
        <taxon>Dikarya</taxon>
        <taxon>Basidiomycota</taxon>
        <taxon>Agaricomycotina</taxon>
        <taxon>Agaricomycetes</taxon>
        <taxon>Agaricomycetidae</taxon>
        <taxon>Agaricales</taxon>
        <taxon>Marasmiineae</taxon>
        <taxon>Omphalotaceae</taxon>
        <taxon>Lentinula</taxon>
    </lineage>
</organism>
<dbReference type="Gene3D" id="3.20.20.70">
    <property type="entry name" value="Aldolase class I"/>
    <property type="match status" value="1"/>
</dbReference>
<name>A0AA38P1W6_9AGAR</name>
<feature type="non-terminal residue" evidence="2">
    <location>
        <position position="367"/>
    </location>
</feature>
<dbReference type="InterPro" id="IPR013785">
    <property type="entry name" value="Aldolase_TIM"/>
</dbReference>
<reference evidence="2" key="1">
    <citation type="submission" date="2022-08" db="EMBL/GenBank/DDBJ databases">
        <authorList>
            <consortium name="DOE Joint Genome Institute"/>
            <person name="Min B."/>
            <person name="Riley R."/>
            <person name="Sierra-Patev S."/>
            <person name="Naranjo-Ortiz M."/>
            <person name="Looney B."/>
            <person name="Konkel Z."/>
            <person name="Slot J.C."/>
            <person name="Sakamoto Y."/>
            <person name="Steenwyk J.L."/>
            <person name="Rokas A."/>
            <person name="Carro J."/>
            <person name="Camarero S."/>
            <person name="Ferreira P."/>
            <person name="Molpeceres G."/>
            <person name="Ruiz-Duenas F.J."/>
            <person name="Serrano A."/>
            <person name="Henrissat B."/>
            <person name="Drula E."/>
            <person name="Hughes K.W."/>
            <person name="Mata J.L."/>
            <person name="Ishikawa N.K."/>
            <person name="Vargas-Isla R."/>
            <person name="Ushijima S."/>
            <person name="Smith C.A."/>
            <person name="Ahrendt S."/>
            <person name="Andreopoulos W."/>
            <person name="He G."/>
            <person name="Labutti K."/>
            <person name="Lipzen A."/>
            <person name="Ng V."/>
            <person name="Sandor L."/>
            <person name="Barry K."/>
            <person name="Martinez A.T."/>
            <person name="Xiao Y."/>
            <person name="Gibbons J.G."/>
            <person name="Terashima K."/>
            <person name="Hibbett D.S."/>
            <person name="Grigoriev I.V."/>
        </authorList>
    </citation>
    <scope>NUCLEOTIDE SEQUENCE</scope>
    <source>
        <strain evidence="2">TFB9207</strain>
    </source>
</reference>